<dbReference type="RefSeq" id="XP_035579254.1">
    <property type="nucleotide sequence ID" value="XM_035723361.1"/>
</dbReference>
<protein>
    <submittedName>
        <fullName evidence="2">Uncharacterized protein LOC118356149</fullName>
    </submittedName>
</protein>
<proteinExistence type="predicted"/>
<gene>
    <name evidence="2" type="primary">LOC118356149</name>
</gene>
<keyword evidence="1" id="KW-1185">Reference proteome</keyword>
<evidence type="ECO:0000313" key="2">
    <source>
        <dbReference type="RefSeq" id="XP_035579254.1"/>
    </source>
</evidence>
<organism evidence="1 2">
    <name type="scientific">Zalophus californianus</name>
    <name type="common">California sealion</name>
    <dbReference type="NCBI Taxonomy" id="9704"/>
    <lineage>
        <taxon>Eukaryota</taxon>
        <taxon>Metazoa</taxon>
        <taxon>Chordata</taxon>
        <taxon>Craniata</taxon>
        <taxon>Vertebrata</taxon>
        <taxon>Euteleostomi</taxon>
        <taxon>Mammalia</taxon>
        <taxon>Eutheria</taxon>
        <taxon>Laurasiatheria</taxon>
        <taxon>Carnivora</taxon>
        <taxon>Caniformia</taxon>
        <taxon>Pinnipedia</taxon>
        <taxon>Otariidae</taxon>
        <taxon>Zalophus</taxon>
    </lineage>
</organism>
<accession>A0A6P9F0C2</accession>
<reference evidence="2" key="1">
    <citation type="submission" date="2025-08" db="UniProtKB">
        <authorList>
            <consortium name="RefSeq"/>
        </authorList>
    </citation>
    <scope>IDENTIFICATION</scope>
    <source>
        <tissue evidence="2">Blood</tissue>
    </source>
</reference>
<dbReference type="AlphaFoldDB" id="A0A6P9F0C2"/>
<evidence type="ECO:0000313" key="1">
    <source>
        <dbReference type="Proteomes" id="UP000515165"/>
    </source>
</evidence>
<dbReference type="GeneID" id="118356149"/>
<sequence length="115" mass="13225">MDAGAGTGWLAAEWQAGRMGSRMEMPTFSRCLRYRRTVNVFLSELLHVPVRFCDLPSEQPGSANTDTEEKNCWRILMQGSVIVWKHDHVCESTRRRLKQQGNFSHSSRKIIFPSL</sequence>
<dbReference type="KEGG" id="zca:118356149"/>
<dbReference type="Proteomes" id="UP000515165">
    <property type="component" value="Chromosome 12"/>
</dbReference>
<name>A0A6P9F0C2_ZALCA</name>